<name>A0A937CTL1_9BURK</name>
<comment type="caution">
    <text evidence="2">The sequence shown here is derived from an EMBL/GenBank/DDBJ whole genome shotgun (WGS) entry which is preliminary data.</text>
</comment>
<proteinExistence type="predicted"/>
<organism evidence="2 3">
    <name type="scientific">Ramlibacter monticola</name>
    <dbReference type="NCBI Taxonomy" id="1926872"/>
    <lineage>
        <taxon>Bacteria</taxon>
        <taxon>Pseudomonadati</taxon>
        <taxon>Pseudomonadota</taxon>
        <taxon>Betaproteobacteria</taxon>
        <taxon>Burkholderiales</taxon>
        <taxon>Comamonadaceae</taxon>
        <taxon>Ramlibacter</taxon>
    </lineage>
</organism>
<evidence type="ECO:0000313" key="3">
    <source>
        <dbReference type="Proteomes" id="UP000599109"/>
    </source>
</evidence>
<dbReference type="Proteomes" id="UP000599109">
    <property type="component" value="Unassembled WGS sequence"/>
</dbReference>
<evidence type="ECO:0000256" key="1">
    <source>
        <dbReference type="SAM" id="MobiDB-lite"/>
    </source>
</evidence>
<dbReference type="RefSeq" id="WP_201674322.1">
    <property type="nucleotide sequence ID" value="NZ_JAEQNE010000002.1"/>
</dbReference>
<keyword evidence="3" id="KW-1185">Reference proteome</keyword>
<sequence length="77" mass="8576">MHHSPDQLDSLWTALKSADPALRSKVLQRYSNPNMAGALPQIVCDDPHAQVLSIPTPDHPGRHVYVRRPGGAWSEQR</sequence>
<accession>A0A937CTL1</accession>
<gene>
    <name evidence="2" type="ORF">JJ685_11255</name>
</gene>
<dbReference type="AlphaFoldDB" id="A0A937CTL1"/>
<feature type="region of interest" description="Disordered" evidence="1">
    <location>
        <begin position="54"/>
        <end position="77"/>
    </location>
</feature>
<dbReference type="EMBL" id="JAEQNE010000002">
    <property type="protein sequence ID" value="MBL0391713.1"/>
    <property type="molecule type" value="Genomic_DNA"/>
</dbReference>
<reference evidence="2 3" key="1">
    <citation type="journal article" date="2017" name="Int. J. Syst. Evol. Microbiol.">
        <title>Ramlibacter monticola sp. nov., isolated from forest soil.</title>
        <authorList>
            <person name="Chaudhary D.K."/>
            <person name="Kim J."/>
        </authorList>
    </citation>
    <scope>NUCLEOTIDE SEQUENCE [LARGE SCALE GENOMIC DNA]</scope>
    <source>
        <strain evidence="2 3">KACC 19175</strain>
    </source>
</reference>
<protein>
    <submittedName>
        <fullName evidence="2">Uncharacterized protein</fullName>
    </submittedName>
</protein>
<evidence type="ECO:0000313" key="2">
    <source>
        <dbReference type="EMBL" id="MBL0391713.1"/>
    </source>
</evidence>